<accession>A0A1Q9D910</accession>
<protein>
    <submittedName>
        <fullName evidence="1">Uncharacterized protein</fullName>
    </submittedName>
</protein>
<organism evidence="1 2">
    <name type="scientific">Symbiodinium microadriaticum</name>
    <name type="common">Dinoflagellate</name>
    <name type="synonym">Zooxanthella microadriatica</name>
    <dbReference type="NCBI Taxonomy" id="2951"/>
    <lineage>
        <taxon>Eukaryota</taxon>
        <taxon>Sar</taxon>
        <taxon>Alveolata</taxon>
        <taxon>Dinophyceae</taxon>
        <taxon>Suessiales</taxon>
        <taxon>Symbiodiniaceae</taxon>
        <taxon>Symbiodinium</taxon>
    </lineage>
</organism>
<dbReference type="EMBL" id="LSRX01000656">
    <property type="protein sequence ID" value="OLP91627.1"/>
    <property type="molecule type" value="Genomic_DNA"/>
</dbReference>
<gene>
    <name evidence="1" type="ORF">AK812_SmicGene26640</name>
</gene>
<evidence type="ECO:0000313" key="2">
    <source>
        <dbReference type="Proteomes" id="UP000186817"/>
    </source>
</evidence>
<name>A0A1Q9D910_SYMMI</name>
<keyword evidence="2" id="KW-1185">Reference proteome</keyword>
<comment type="caution">
    <text evidence="1">The sequence shown here is derived from an EMBL/GenBank/DDBJ whole genome shotgun (WGS) entry which is preliminary data.</text>
</comment>
<sequence length="145" mass="15681">MAWPAAQAGSKCCALVDSIVVQMVQWDLHLRRHASENAGAGVYFAACDLMKVIELPMIRTEERRGQQGVHSSAANEDGCGYSVKQSGSPEVLTITKVRVILFVRQKPYLLIAQGQLCNMHLVSVDAGGSRESTVLLPTKTAVDTP</sequence>
<proteinExistence type="predicted"/>
<reference evidence="1 2" key="1">
    <citation type="submission" date="2016-02" db="EMBL/GenBank/DDBJ databases">
        <title>Genome analysis of coral dinoflagellate symbionts highlights evolutionary adaptations to a symbiotic lifestyle.</title>
        <authorList>
            <person name="Aranda M."/>
            <person name="Li Y."/>
            <person name="Liew Y.J."/>
            <person name="Baumgarten S."/>
            <person name="Simakov O."/>
            <person name="Wilson M."/>
            <person name="Piel J."/>
            <person name="Ashoor H."/>
            <person name="Bougouffa S."/>
            <person name="Bajic V.B."/>
            <person name="Ryu T."/>
            <person name="Ravasi T."/>
            <person name="Bayer T."/>
            <person name="Micklem G."/>
            <person name="Kim H."/>
            <person name="Bhak J."/>
            <person name="Lajeunesse T.C."/>
            <person name="Voolstra C.R."/>
        </authorList>
    </citation>
    <scope>NUCLEOTIDE SEQUENCE [LARGE SCALE GENOMIC DNA]</scope>
    <source>
        <strain evidence="1 2">CCMP2467</strain>
    </source>
</reference>
<evidence type="ECO:0000313" key="1">
    <source>
        <dbReference type="EMBL" id="OLP91627.1"/>
    </source>
</evidence>
<dbReference type="Proteomes" id="UP000186817">
    <property type="component" value="Unassembled WGS sequence"/>
</dbReference>
<dbReference type="AlphaFoldDB" id="A0A1Q9D910"/>